<accession>E0VDL7</accession>
<reference evidence="7" key="1">
    <citation type="submission" date="2007-04" db="EMBL/GenBank/DDBJ databases">
        <title>Annotation of Pediculus humanus corporis strain USDA.</title>
        <authorList>
            <person name="Kirkness E."/>
            <person name="Hannick L."/>
            <person name="Hass B."/>
            <person name="Bruggner R."/>
            <person name="Lawson D."/>
            <person name="Bidwell S."/>
            <person name="Joardar V."/>
            <person name="Caler E."/>
            <person name="Walenz B."/>
            <person name="Inman J."/>
            <person name="Schobel S."/>
            <person name="Galinsky K."/>
            <person name="Amedeo P."/>
            <person name="Strausberg R."/>
        </authorList>
    </citation>
    <scope>NUCLEOTIDE SEQUENCE</scope>
    <source>
        <strain evidence="7">USDA</strain>
    </source>
</reference>
<dbReference type="SUPFAM" id="SSF48726">
    <property type="entry name" value="Immunoglobulin"/>
    <property type="match status" value="5"/>
</dbReference>
<evidence type="ECO:0000256" key="2">
    <source>
        <dbReference type="ARBA" id="ARBA00023136"/>
    </source>
</evidence>
<dbReference type="InterPro" id="IPR003598">
    <property type="entry name" value="Ig_sub2"/>
</dbReference>
<dbReference type="STRING" id="121224.E0VDL7"/>
<dbReference type="InParanoid" id="E0VDL7"/>
<dbReference type="InterPro" id="IPR013162">
    <property type="entry name" value="CD80_C2-set"/>
</dbReference>
<dbReference type="EMBL" id="DS235081">
    <property type="protein sequence ID" value="EEB11473.1"/>
    <property type="molecule type" value="Genomic_DNA"/>
</dbReference>
<feature type="domain" description="Ig-like" evidence="6">
    <location>
        <begin position="191"/>
        <end position="267"/>
    </location>
</feature>
<dbReference type="Proteomes" id="UP000009046">
    <property type="component" value="Unassembled WGS sequence"/>
</dbReference>
<dbReference type="KEGG" id="phu:Phum_PHUM119370"/>
<comment type="subcellular location">
    <subcellularLocation>
        <location evidence="1">Membrane</location>
        <topology evidence="1">Single-pass membrane protein</topology>
    </subcellularLocation>
</comment>
<dbReference type="InterPro" id="IPR003599">
    <property type="entry name" value="Ig_sub"/>
</dbReference>
<dbReference type="PANTHER" id="PTHR23278">
    <property type="entry name" value="SIDESTEP PROTEIN"/>
    <property type="match status" value="1"/>
</dbReference>
<dbReference type="GeneID" id="8238336"/>
<dbReference type="Gene3D" id="2.60.40.10">
    <property type="entry name" value="Immunoglobulins"/>
    <property type="match status" value="5"/>
</dbReference>
<dbReference type="InterPro" id="IPR036116">
    <property type="entry name" value="FN3_sf"/>
</dbReference>
<dbReference type="PANTHER" id="PTHR23278:SF30">
    <property type="entry name" value="SIDESTEP VIII, ISOFORM B"/>
    <property type="match status" value="1"/>
</dbReference>
<dbReference type="RefSeq" id="XP_002424211.1">
    <property type="nucleotide sequence ID" value="XM_002424166.1"/>
</dbReference>
<dbReference type="CDD" id="cd00096">
    <property type="entry name" value="Ig"/>
    <property type="match status" value="1"/>
</dbReference>
<evidence type="ECO:0000313" key="8">
    <source>
        <dbReference type="EnsemblMetazoa" id="PHUM119370-PA"/>
    </source>
</evidence>
<dbReference type="Pfam" id="PF13927">
    <property type="entry name" value="Ig_3"/>
    <property type="match status" value="1"/>
</dbReference>
<dbReference type="InterPro" id="IPR007110">
    <property type="entry name" value="Ig-like_dom"/>
</dbReference>
<name>E0VDL7_PEDHC</name>
<organism>
    <name type="scientific">Pediculus humanus subsp. corporis</name>
    <name type="common">Body louse</name>
    <dbReference type="NCBI Taxonomy" id="121224"/>
    <lineage>
        <taxon>Eukaryota</taxon>
        <taxon>Metazoa</taxon>
        <taxon>Ecdysozoa</taxon>
        <taxon>Arthropoda</taxon>
        <taxon>Hexapoda</taxon>
        <taxon>Insecta</taxon>
        <taxon>Pterygota</taxon>
        <taxon>Neoptera</taxon>
        <taxon>Paraneoptera</taxon>
        <taxon>Psocodea</taxon>
        <taxon>Troctomorpha</taxon>
        <taxon>Phthiraptera</taxon>
        <taxon>Anoplura</taxon>
        <taxon>Pediculidae</taxon>
        <taxon>Pediculus</taxon>
    </lineage>
</organism>
<dbReference type="InterPro" id="IPR013783">
    <property type="entry name" value="Ig-like_fold"/>
</dbReference>
<keyword evidence="3" id="KW-1015">Disulfide bond</keyword>
<evidence type="ECO:0000256" key="1">
    <source>
        <dbReference type="ARBA" id="ARBA00004167"/>
    </source>
</evidence>
<dbReference type="OMA" id="HMARNFA"/>
<dbReference type="SUPFAM" id="SSF49265">
    <property type="entry name" value="Fibronectin type III"/>
    <property type="match status" value="1"/>
</dbReference>
<dbReference type="OrthoDB" id="8825892at2759"/>
<evidence type="ECO:0000256" key="3">
    <source>
        <dbReference type="ARBA" id="ARBA00023157"/>
    </source>
</evidence>
<dbReference type="AlphaFoldDB" id="E0VDL7"/>
<dbReference type="Pfam" id="PF08205">
    <property type="entry name" value="C2-set_2"/>
    <property type="match status" value="1"/>
</dbReference>
<evidence type="ECO:0000259" key="6">
    <source>
        <dbReference type="PROSITE" id="PS50835"/>
    </source>
</evidence>
<proteinExistence type="predicted"/>
<reference evidence="7" key="2">
    <citation type="submission" date="2007-04" db="EMBL/GenBank/DDBJ databases">
        <title>The genome of the human body louse.</title>
        <authorList>
            <consortium name="The Human Body Louse Genome Consortium"/>
            <person name="Kirkness E."/>
            <person name="Walenz B."/>
            <person name="Hass B."/>
            <person name="Bruggner R."/>
            <person name="Strausberg R."/>
        </authorList>
    </citation>
    <scope>NUCLEOTIDE SEQUENCE</scope>
    <source>
        <strain evidence="7">USDA</strain>
    </source>
</reference>
<sequence>MWFKEGSTSPIYSFDSRGKPLKDGKHWANEDVLSGRAFFRANDEPARLMIESVKEQDGGIYTCRVDFKKSPTKNTKVNLTVIIPPERISVIDEKGHHIPHYKMGPYNEGSKIEITCVATGGRPTPRVSWWMENALIDDQYEQVSPRTVKNILRLENIGRQYLNVVFTCQATNNNIVAPISSAITIDINLKPLSVKLLGENRPLSAEAVYKIQCETIGAKPEPKVTWWKGSLQLRNSEEKTSANGNSTISTLTFIPKLDDSGKILTCRSGTPLLPNSSLEDSWKLNIYRNSAIREGVDVYFECNIKSNPWVYRVSWRHNGVTLFNNASAGTIISNQSLVLQSITRARAGLYTCVGSNQEGDGESNPVNLDVKFRPVCRPGQQKVLGVARYEFARVLCEVEANPPNVTFYWRFNNTSETIDIPQSHVVHDKLRSVASYAPMTELDYGSLLCWAKNSRGMQVEPCVFHVVPAGKPDPLSNCSIANQTMDIFLVECTEGFDGGLPQEFVMEVFDSQTQTLVVNVTSKFPVFDVHSLESNVGFDISLYAVNAKGHSDITYLKVLTLKDAEKRTAGEGSPIFNFKLTPLIIISCGAGIISILILLISLLIIKIRKKSTNKKTCEVSEENEKYPSCDDDNNPDVIPQSSESEYLDPDEKAFERLNNAPPRILASVPRSLQSAAHSAGYSVPELCKTRDDVVYAEMSLPRSNLHPIVGNQRISAKPIEYADIQVNKSLSIYPTTMEDATSNHSDSTMSACRPLLETGTIPRLTATRF</sequence>
<keyword evidence="9" id="KW-1185">Reference proteome</keyword>
<dbReference type="VEuPathDB" id="VectorBase:PHUM119370"/>
<dbReference type="SMART" id="SM00409">
    <property type="entry name" value="IG"/>
    <property type="match status" value="3"/>
</dbReference>
<feature type="region of interest" description="Disordered" evidence="4">
    <location>
        <begin position="616"/>
        <end position="644"/>
    </location>
</feature>
<keyword evidence="2 5" id="KW-0472">Membrane</keyword>
<gene>
    <name evidence="8" type="primary">8238336</name>
    <name evidence="7" type="ORF">Phum_PHUM119370</name>
</gene>
<evidence type="ECO:0000313" key="9">
    <source>
        <dbReference type="Proteomes" id="UP000009046"/>
    </source>
</evidence>
<feature type="compositionally biased region" description="Basic and acidic residues" evidence="4">
    <location>
        <begin position="616"/>
        <end position="628"/>
    </location>
</feature>
<dbReference type="EnsemblMetazoa" id="PHUM119370-RA">
    <property type="protein sequence ID" value="PHUM119370-PA"/>
    <property type="gene ID" value="PHUM119370"/>
</dbReference>
<dbReference type="CTD" id="8238336"/>
<dbReference type="EMBL" id="AAZO01001406">
    <property type="status" value="NOT_ANNOTATED_CDS"/>
    <property type="molecule type" value="Genomic_DNA"/>
</dbReference>
<evidence type="ECO:0000256" key="4">
    <source>
        <dbReference type="SAM" id="MobiDB-lite"/>
    </source>
</evidence>
<evidence type="ECO:0000256" key="5">
    <source>
        <dbReference type="SAM" id="Phobius"/>
    </source>
</evidence>
<evidence type="ECO:0000313" key="7">
    <source>
        <dbReference type="EMBL" id="EEB11473.1"/>
    </source>
</evidence>
<protein>
    <submittedName>
        <fullName evidence="7 8">Sidestep protein, putative</fullName>
    </submittedName>
</protein>
<dbReference type="EMBL" id="AAZO01001405">
    <property type="status" value="NOT_ANNOTATED_CDS"/>
    <property type="molecule type" value="Genomic_DNA"/>
</dbReference>
<feature type="domain" description="Ig-like" evidence="6">
    <location>
        <begin position="99"/>
        <end position="184"/>
    </location>
</feature>
<keyword evidence="5" id="KW-0812">Transmembrane</keyword>
<dbReference type="SMART" id="SM00408">
    <property type="entry name" value="IGc2"/>
    <property type="match status" value="2"/>
</dbReference>
<feature type="transmembrane region" description="Helical" evidence="5">
    <location>
        <begin position="583"/>
        <end position="605"/>
    </location>
</feature>
<feature type="domain" description="Ig-like" evidence="6">
    <location>
        <begin position="378"/>
        <end position="460"/>
    </location>
</feature>
<dbReference type="EMBL" id="AAZO01001407">
    <property type="status" value="NOT_ANNOTATED_CDS"/>
    <property type="molecule type" value="Genomic_DNA"/>
</dbReference>
<reference evidence="8" key="3">
    <citation type="submission" date="2020-05" db="UniProtKB">
        <authorList>
            <consortium name="EnsemblMetazoa"/>
        </authorList>
    </citation>
    <scope>IDENTIFICATION</scope>
    <source>
        <strain evidence="8">USDA</strain>
    </source>
</reference>
<feature type="domain" description="Ig-like" evidence="6">
    <location>
        <begin position="1"/>
        <end position="80"/>
    </location>
</feature>
<dbReference type="PROSITE" id="PS50835">
    <property type="entry name" value="IG_LIKE"/>
    <property type="match status" value="5"/>
</dbReference>
<dbReference type="GO" id="GO:0016020">
    <property type="term" value="C:membrane"/>
    <property type="evidence" value="ECO:0007669"/>
    <property type="project" value="UniProtKB-SubCell"/>
</dbReference>
<dbReference type="InterPro" id="IPR036179">
    <property type="entry name" value="Ig-like_dom_sf"/>
</dbReference>
<feature type="domain" description="Ig-like" evidence="6">
    <location>
        <begin position="274"/>
        <end position="369"/>
    </location>
</feature>
<dbReference type="eggNOG" id="KOG3515">
    <property type="taxonomic scope" value="Eukaryota"/>
</dbReference>
<dbReference type="HOGENOM" id="CLU_005939_1_0_1"/>
<keyword evidence="5" id="KW-1133">Transmembrane helix</keyword>